<organism evidence="1 2">
    <name type="scientific">Pontibacter anaerobius</name>
    <dbReference type="NCBI Taxonomy" id="2993940"/>
    <lineage>
        <taxon>Bacteria</taxon>
        <taxon>Pseudomonadati</taxon>
        <taxon>Bacteroidota</taxon>
        <taxon>Cytophagia</taxon>
        <taxon>Cytophagales</taxon>
        <taxon>Hymenobacteraceae</taxon>
        <taxon>Pontibacter</taxon>
    </lineage>
</organism>
<dbReference type="Proteomes" id="UP001207228">
    <property type="component" value="Unassembled WGS sequence"/>
</dbReference>
<evidence type="ECO:0000313" key="2">
    <source>
        <dbReference type="Proteomes" id="UP001207228"/>
    </source>
</evidence>
<reference evidence="1 2" key="1">
    <citation type="submission" date="2022-11" db="EMBL/GenBank/DDBJ databases">
        <title>The characterization of three novel Bacteroidetes species and genomic analysis of their roles in tidal elemental geochemical cycles.</title>
        <authorList>
            <person name="Ma K.-J."/>
        </authorList>
    </citation>
    <scope>NUCLEOTIDE SEQUENCE [LARGE SCALE GENOMIC DNA]</scope>
    <source>
        <strain evidence="1 2">M82</strain>
    </source>
</reference>
<name>A0ABT3RJB3_9BACT</name>
<comment type="caution">
    <text evidence="1">The sequence shown here is derived from an EMBL/GenBank/DDBJ whole genome shotgun (WGS) entry which is preliminary data.</text>
</comment>
<dbReference type="EMBL" id="JAPFQO010000011">
    <property type="protein sequence ID" value="MCX2741463.1"/>
    <property type="molecule type" value="Genomic_DNA"/>
</dbReference>
<keyword evidence="2" id="KW-1185">Reference proteome</keyword>
<gene>
    <name evidence="1" type="ORF">OO017_16000</name>
</gene>
<dbReference type="RefSeq" id="WP_266053681.1">
    <property type="nucleotide sequence ID" value="NZ_JAPFQO010000011.1"/>
</dbReference>
<accession>A0ABT3RJB3</accession>
<proteinExistence type="predicted"/>
<sequence length="88" mass="10088">MDKRLDRIRWTPADMGIKPVQSGKVNLFELGDNVLKEFLRINSNELDLLLKQVTEADIALLSKANFSFNELRQVIALRNTYLAMRPIG</sequence>
<evidence type="ECO:0000313" key="1">
    <source>
        <dbReference type="EMBL" id="MCX2741463.1"/>
    </source>
</evidence>
<protein>
    <submittedName>
        <fullName evidence="1">Uncharacterized protein</fullName>
    </submittedName>
</protein>